<reference evidence="1" key="1">
    <citation type="submission" date="2022-08" db="EMBL/GenBank/DDBJ databases">
        <title>Genome Sequence of Lecanicillium fungicola.</title>
        <authorList>
            <person name="Buettner E."/>
        </authorList>
    </citation>
    <scope>NUCLEOTIDE SEQUENCE</scope>
    <source>
        <strain evidence="1">Babe33</strain>
    </source>
</reference>
<evidence type="ECO:0000313" key="2">
    <source>
        <dbReference type="Proteomes" id="UP001143910"/>
    </source>
</evidence>
<keyword evidence="2" id="KW-1185">Reference proteome</keyword>
<comment type="caution">
    <text evidence="1">The sequence shown here is derived from an EMBL/GenBank/DDBJ whole genome shotgun (WGS) entry which is preliminary data.</text>
</comment>
<organism evidence="1 2">
    <name type="scientific">Zarea fungicola</name>
    <dbReference type="NCBI Taxonomy" id="93591"/>
    <lineage>
        <taxon>Eukaryota</taxon>
        <taxon>Fungi</taxon>
        <taxon>Dikarya</taxon>
        <taxon>Ascomycota</taxon>
        <taxon>Pezizomycotina</taxon>
        <taxon>Sordariomycetes</taxon>
        <taxon>Hypocreomycetidae</taxon>
        <taxon>Hypocreales</taxon>
        <taxon>Cordycipitaceae</taxon>
        <taxon>Zarea</taxon>
    </lineage>
</organism>
<name>A0ACC1NJU0_9HYPO</name>
<protein>
    <submittedName>
        <fullName evidence="1">Uncharacterized protein</fullName>
    </submittedName>
</protein>
<sequence length="291" mass="31836">MQEPLLVCGATGRTGRLATTFLLEKGLPVRALVHTDDARARALKELGAEVILGDLLDAQDVRRALKDIKRAYFVYPQRPGLVEAAAGFAQAARDAGVEFIVNMSQWTAGPDATSECAVQQWAAERELDRLGPPVCHLQPTAFTEWLIMMQEMIRQGRYAVPFGPSGTFSSICVEDIAKVITVILDDPTGHAGQTYPLYGPQELSPPEIATIVGRSLGKEVRYEQITGAEWVNEITGRSIPYLEQHVNGIADMHGRGLMAGTNSNVERLTGHKPKSIAEFIKQNQAIWCNNA</sequence>
<dbReference type="Proteomes" id="UP001143910">
    <property type="component" value="Unassembled WGS sequence"/>
</dbReference>
<evidence type="ECO:0000313" key="1">
    <source>
        <dbReference type="EMBL" id="KAJ2979595.1"/>
    </source>
</evidence>
<gene>
    <name evidence="1" type="ORF">NQ176_g3154</name>
</gene>
<accession>A0ACC1NJU0</accession>
<proteinExistence type="predicted"/>
<dbReference type="EMBL" id="JANJQO010000269">
    <property type="protein sequence ID" value="KAJ2979595.1"/>
    <property type="molecule type" value="Genomic_DNA"/>
</dbReference>